<dbReference type="AlphaFoldDB" id="Q213I4"/>
<dbReference type="PANTHER" id="PTHR30273">
    <property type="entry name" value="PERIPLASMIC SIGNAL SENSOR AND SIGMA FACTOR ACTIVATOR FECR-RELATED"/>
    <property type="match status" value="1"/>
</dbReference>
<name>Q213I4_RHOPB</name>
<dbReference type="PANTHER" id="PTHR30273:SF2">
    <property type="entry name" value="PROTEIN FECR"/>
    <property type="match status" value="1"/>
</dbReference>
<dbReference type="Gene3D" id="2.60.120.1440">
    <property type="match status" value="1"/>
</dbReference>
<dbReference type="EMBL" id="CP000301">
    <property type="protein sequence ID" value="ABD88452.1"/>
    <property type="molecule type" value="Genomic_DNA"/>
</dbReference>
<organism evidence="3">
    <name type="scientific">Rhodopseudomonas palustris (strain BisB18)</name>
    <dbReference type="NCBI Taxonomy" id="316056"/>
    <lineage>
        <taxon>Bacteria</taxon>
        <taxon>Pseudomonadati</taxon>
        <taxon>Pseudomonadota</taxon>
        <taxon>Alphaproteobacteria</taxon>
        <taxon>Hyphomicrobiales</taxon>
        <taxon>Nitrobacteraceae</taxon>
        <taxon>Rhodopseudomonas</taxon>
    </lineage>
</organism>
<evidence type="ECO:0000259" key="2">
    <source>
        <dbReference type="Pfam" id="PF16220"/>
    </source>
</evidence>
<dbReference type="InterPro" id="IPR012373">
    <property type="entry name" value="Ferrdict_sens_TM"/>
</dbReference>
<sequence length="327" mass="34728">MTLSPETPGPDPLLDEAIAWIVRLKTGEPTRADVQALEQWRGQSAAHEAAFKRAARIHRDAGIVAGRLTARSTAPHIVQAAAGRRRISRRFVLGGGLAVAAAAGYAVVQPPLGLWPSLQELSADYRTAKGEQRKVQVTPEVSLELNTQTSIALRSQQGQPTIELISGEVLVNALRPTSGPLVVLAAGGQIGASEAQFNAHCFDAAVSVTCLNGTVDVQHSGQSVRIGKGQQLSYTSAGVGPSMNVDPAQVTAWQSGLLIFRDRPLAAVVEEVNRYRPGKIVIVGAELRWRAVNGDFEINKLDSFVTQVEQLFGARATSLPGGLVLLS</sequence>
<dbReference type="Gene3D" id="3.55.50.30">
    <property type="match status" value="1"/>
</dbReference>
<feature type="domain" description="FecR protein" evidence="1">
    <location>
        <begin position="124"/>
        <end position="215"/>
    </location>
</feature>
<dbReference type="Pfam" id="PF16220">
    <property type="entry name" value="DUF4880"/>
    <property type="match status" value="1"/>
</dbReference>
<accession>Q213I4</accession>
<proteinExistence type="predicted"/>
<dbReference type="Pfam" id="PF04773">
    <property type="entry name" value="FecR"/>
    <property type="match status" value="1"/>
</dbReference>
<feature type="domain" description="FecR N-terminal" evidence="2">
    <location>
        <begin position="15"/>
        <end position="56"/>
    </location>
</feature>
<dbReference type="PIRSF" id="PIRSF018266">
    <property type="entry name" value="FecR"/>
    <property type="match status" value="1"/>
</dbReference>
<reference evidence="3" key="1">
    <citation type="submission" date="2006-03" db="EMBL/GenBank/DDBJ databases">
        <title>Complete sequence of Rhodopseudomonas palustris BisB18.</title>
        <authorList>
            <consortium name="US DOE Joint Genome Institute"/>
            <person name="Copeland A."/>
            <person name="Lucas S."/>
            <person name="Lapidus A."/>
            <person name="Barry K."/>
            <person name="Detter J.C."/>
            <person name="Glavina del Rio T."/>
            <person name="Hammon N."/>
            <person name="Israni S."/>
            <person name="Dalin E."/>
            <person name="Tice H."/>
            <person name="Pitluck S."/>
            <person name="Chain P."/>
            <person name="Malfatti S."/>
            <person name="Shin M."/>
            <person name="Vergez L."/>
            <person name="Schmutz J."/>
            <person name="Larimer F."/>
            <person name="Land M."/>
            <person name="Hauser L."/>
            <person name="Pelletier D.A."/>
            <person name="Kyrpides N."/>
            <person name="Anderson I."/>
            <person name="Oda Y."/>
            <person name="Harwood C.S."/>
            <person name="Richardson P."/>
        </authorList>
    </citation>
    <scope>NUCLEOTIDE SEQUENCE [LARGE SCALE GENOMIC DNA]</scope>
    <source>
        <strain evidence="3">BisB18</strain>
    </source>
</reference>
<dbReference type="InterPro" id="IPR032623">
    <property type="entry name" value="FecR_N"/>
</dbReference>
<dbReference type="InterPro" id="IPR006860">
    <property type="entry name" value="FecR"/>
</dbReference>
<dbReference type="OrthoDB" id="636724at2"/>
<evidence type="ECO:0000313" key="3">
    <source>
        <dbReference type="EMBL" id="ABD88452.1"/>
    </source>
</evidence>
<dbReference type="STRING" id="316056.RPC_2904"/>
<dbReference type="RefSeq" id="WP_011473347.1">
    <property type="nucleotide sequence ID" value="NC_007925.1"/>
</dbReference>
<dbReference type="eggNOG" id="COG3712">
    <property type="taxonomic scope" value="Bacteria"/>
</dbReference>
<dbReference type="KEGG" id="rpc:RPC_2904"/>
<dbReference type="HOGENOM" id="CLU_050192_0_1_5"/>
<evidence type="ECO:0000259" key="1">
    <source>
        <dbReference type="Pfam" id="PF04773"/>
    </source>
</evidence>
<protein>
    <submittedName>
        <fullName evidence="3">Putative FecR</fullName>
    </submittedName>
</protein>
<gene>
    <name evidence="3" type="ordered locus">RPC_2904</name>
</gene>
<dbReference type="GO" id="GO:0016989">
    <property type="term" value="F:sigma factor antagonist activity"/>
    <property type="evidence" value="ECO:0007669"/>
    <property type="project" value="TreeGrafter"/>
</dbReference>